<dbReference type="RefSeq" id="WP_230057501.1">
    <property type="nucleotide sequence ID" value="NZ_CAJHOE010000008.1"/>
</dbReference>
<dbReference type="SMART" id="SM00849">
    <property type="entry name" value="Lactamase_B"/>
    <property type="match status" value="1"/>
</dbReference>
<dbReference type="EC" id="3.1.4.55" evidence="2"/>
<dbReference type="PANTHER" id="PTHR42663:SF6">
    <property type="entry name" value="HYDROLASE C777.06C-RELATED"/>
    <property type="match status" value="1"/>
</dbReference>
<keyword evidence="3" id="KW-1185">Reference proteome</keyword>
<gene>
    <name evidence="2" type="primary">phnP</name>
    <name evidence="2" type="ORF">LMG8286_01769</name>
</gene>
<dbReference type="Gene3D" id="3.60.15.10">
    <property type="entry name" value="Ribonuclease Z/Hydroxyacylglutathione hydrolase-like"/>
    <property type="match status" value="1"/>
</dbReference>
<accession>A0ABM8Q8P5</accession>
<feature type="domain" description="Metallo-beta-lactamase" evidence="1">
    <location>
        <begin position="35"/>
        <end position="216"/>
    </location>
</feature>
<dbReference type="GO" id="GO:0103043">
    <property type="term" value="F:phosphoribosyl 1,2-cyclic phosphate phosphodiesterase activity"/>
    <property type="evidence" value="ECO:0007669"/>
    <property type="project" value="UniProtKB-EC"/>
</dbReference>
<reference evidence="2 3" key="1">
    <citation type="submission" date="2020-11" db="EMBL/GenBank/DDBJ databases">
        <authorList>
            <person name="Peeters C."/>
        </authorList>
    </citation>
    <scope>NUCLEOTIDE SEQUENCE [LARGE SCALE GENOMIC DNA]</scope>
    <source>
        <strain evidence="2 3">LMG 8286</strain>
    </source>
</reference>
<dbReference type="SUPFAM" id="SSF56281">
    <property type="entry name" value="Metallo-hydrolase/oxidoreductase"/>
    <property type="match status" value="1"/>
</dbReference>
<dbReference type="PANTHER" id="PTHR42663">
    <property type="entry name" value="HYDROLASE C777.06C-RELATED-RELATED"/>
    <property type="match status" value="1"/>
</dbReference>
<dbReference type="InterPro" id="IPR036866">
    <property type="entry name" value="RibonucZ/Hydroxyglut_hydro"/>
</dbReference>
<organism evidence="2 3">
    <name type="scientific">Campylobacter suis</name>
    <dbReference type="NCBI Taxonomy" id="2790657"/>
    <lineage>
        <taxon>Bacteria</taxon>
        <taxon>Pseudomonadati</taxon>
        <taxon>Campylobacterota</taxon>
        <taxon>Epsilonproteobacteria</taxon>
        <taxon>Campylobacterales</taxon>
        <taxon>Campylobacteraceae</taxon>
        <taxon>Campylobacter</taxon>
    </lineage>
</organism>
<dbReference type="Pfam" id="PF12706">
    <property type="entry name" value="Lactamase_B_2"/>
    <property type="match status" value="1"/>
</dbReference>
<dbReference type="InterPro" id="IPR001279">
    <property type="entry name" value="Metallo-B-lactamas"/>
</dbReference>
<sequence>MQLSFLGSADSGGIPVHNCECEICTEHRVSGKQNLSTCAYIRCKNGQIILLDAGVEAISSIFNTEKIKAVFLTHFHPDHVLGLLRLRYSASEILCFHPKDEVGFSDLFKYPKSIKYIQNEPFKSVTINDIKFTPIMLKHSRNTNGYVIQGDEVVAYLTDCAGIDEDSMSFLKQFKFDRCYIDACSNPAYHSKNHINYEQATEILDTLAPKEGFFMHACHETLLYIKQNNIKLKYKYVEPG</sequence>
<comment type="caution">
    <text evidence="2">The sequence shown here is derived from an EMBL/GenBank/DDBJ whole genome shotgun (WGS) entry which is preliminary data.</text>
</comment>
<name>A0ABM8Q8P5_9BACT</name>
<proteinExistence type="predicted"/>
<evidence type="ECO:0000313" key="3">
    <source>
        <dbReference type="Proteomes" id="UP000789359"/>
    </source>
</evidence>
<protein>
    <submittedName>
        <fullName evidence="2">Phosphoribosyl 1,2-cyclic phosphate phosphodiesterase</fullName>
        <ecNumber evidence="2">3.1.4.55</ecNumber>
    </submittedName>
</protein>
<evidence type="ECO:0000259" key="1">
    <source>
        <dbReference type="SMART" id="SM00849"/>
    </source>
</evidence>
<keyword evidence="2" id="KW-0378">Hydrolase</keyword>
<dbReference type="Proteomes" id="UP000789359">
    <property type="component" value="Unassembled WGS sequence"/>
</dbReference>
<evidence type="ECO:0000313" key="2">
    <source>
        <dbReference type="EMBL" id="CAD7289339.1"/>
    </source>
</evidence>
<dbReference type="EMBL" id="CAJHOE010000008">
    <property type="protein sequence ID" value="CAD7289339.1"/>
    <property type="molecule type" value="Genomic_DNA"/>
</dbReference>